<accession>A0A6P2BZ57</accession>
<dbReference type="SUPFAM" id="SSF69118">
    <property type="entry name" value="AhpD-like"/>
    <property type="match status" value="1"/>
</dbReference>
<organism evidence="2 3">
    <name type="scientific">Trebonia kvetii</name>
    <dbReference type="NCBI Taxonomy" id="2480626"/>
    <lineage>
        <taxon>Bacteria</taxon>
        <taxon>Bacillati</taxon>
        <taxon>Actinomycetota</taxon>
        <taxon>Actinomycetes</taxon>
        <taxon>Streptosporangiales</taxon>
        <taxon>Treboniaceae</taxon>
        <taxon>Trebonia</taxon>
    </lineage>
</organism>
<dbReference type="InterPro" id="IPR004675">
    <property type="entry name" value="AhpD_core"/>
</dbReference>
<reference evidence="2 3" key="1">
    <citation type="submission" date="2018-11" db="EMBL/GenBank/DDBJ databases">
        <title>Trebonia kvetii gen.nov., sp.nov., a novel acidophilic actinobacterium, and proposal of the new actinobacterial family Treboniaceae fam. nov.</title>
        <authorList>
            <person name="Rapoport D."/>
            <person name="Sagova-Mareckova M."/>
            <person name="Sedlacek I."/>
            <person name="Provaznik J."/>
            <person name="Kralova S."/>
            <person name="Pavlinic D."/>
            <person name="Benes V."/>
            <person name="Kopecky J."/>
        </authorList>
    </citation>
    <scope>NUCLEOTIDE SEQUENCE [LARGE SCALE GENOMIC DNA]</scope>
    <source>
        <strain evidence="2 3">15Tr583</strain>
    </source>
</reference>
<dbReference type="GO" id="GO:0051920">
    <property type="term" value="F:peroxiredoxin activity"/>
    <property type="evidence" value="ECO:0007669"/>
    <property type="project" value="InterPro"/>
</dbReference>
<dbReference type="OrthoDB" id="9801997at2"/>
<dbReference type="Gene3D" id="1.20.1290.10">
    <property type="entry name" value="AhpD-like"/>
    <property type="match status" value="1"/>
</dbReference>
<dbReference type="InterPro" id="IPR003779">
    <property type="entry name" value="CMD-like"/>
</dbReference>
<dbReference type="Proteomes" id="UP000460272">
    <property type="component" value="Unassembled WGS sequence"/>
</dbReference>
<dbReference type="AlphaFoldDB" id="A0A6P2BZ57"/>
<dbReference type="EMBL" id="RPFW01000003">
    <property type="protein sequence ID" value="TVZ04402.1"/>
    <property type="molecule type" value="Genomic_DNA"/>
</dbReference>
<dbReference type="InterPro" id="IPR029032">
    <property type="entry name" value="AhpD-like"/>
</dbReference>
<feature type="domain" description="Carboxymuconolactone decarboxylase-like" evidence="1">
    <location>
        <begin position="17"/>
        <end position="98"/>
    </location>
</feature>
<comment type="caution">
    <text evidence="2">The sequence shown here is derived from an EMBL/GenBank/DDBJ whole genome shotgun (WGS) entry which is preliminary data.</text>
</comment>
<sequence>MDGPRLDYSSSHVLQKFGKQFNAAAMSLQGQTSLPMTTQNLVLIRVSQINGCSVCTDMHVKDAAHAGETPVRLALVAAWRDAKVFTEPERAALEVAEQGTRIADAAGGVTDEAWVNAAKHYDSEELAALTCLIAVINTYNRLNVISKNQGGDYQPGQWG</sequence>
<dbReference type="Pfam" id="PF02627">
    <property type="entry name" value="CMD"/>
    <property type="match status" value="1"/>
</dbReference>
<name>A0A6P2BZ57_9ACTN</name>
<dbReference type="PANTHER" id="PTHR34846">
    <property type="entry name" value="4-CARBOXYMUCONOLACTONE DECARBOXYLASE FAMILY PROTEIN (AFU_ORTHOLOGUE AFUA_6G11590)"/>
    <property type="match status" value="1"/>
</dbReference>
<protein>
    <submittedName>
        <fullName evidence="2">Carboxymuconolactone decarboxylase family protein</fullName>
    </submittedName>
</protein>
<proteinExistence type="predicted"/>
<dbReference type="RefSeq" id="WP_145854323.1">
    <property type="nucleotide sequence ID" value="NZ_RPFW01000003.1"/>
</dbReference>
<evidence type="ECO:0000313" key="2">
    <source>
        <dbReference type="EMBL" id="TVZ04402.1"/>
    </source>
</evidence>
<gene>
    <name evidence="2" type="ORF">EAS64_18735</name>
</gene>
<keyword evidence="3" id="KW-1185">Reference proteome</keyword>
<dbReference type="NCBIfam" id="TIGR00778">
    <property type="entry name" value="ahpD_dom"/>
    <property type="match status" value="1"/>
</dbReference>
<evidence type="ECO:0000259" key="1">
    <source>
        <dbReference type="Pfam" id="PF02627"/>
    </source>
</evidence>
<dbReference type="PANTHER" id="PTHR34846:SF7">
    <property type="entry name" value="BLL7811 PROTEIN"/>
    <property type="match status" value="1"/>
</dbReference>
<evidence type="ECO:0000313" key="3">
    <source>
        <dbReference type="Proteomes" id="UP000460272"/>
    </source>
</evidence>